<dbReference type="AlphaFoldDB" id="A0A507ZZ30"/>
<dbReference type="InterPro" id="IPR013766">
    <property type="entry name" value="Thioredoxin_domain"/>
</dbReference>
<protein>
    <submittedName>
        <fullName evidence="3">TlpA family protein disulfide reductase</fullName>
    </submittedName>
</protein>
<dbReference type="CDD" id="cd02966">
    <property type="entry name" value="TlpA_like_family"/>
    <property type="match status" value="1"/>
</dbReference>
<dbReference type="GO" id="GO:0016491">
    <property type="term" value="F:oxidoreductase activity"/>
    <property type="evidence" value="ECO:0007669"/>
    <property type="project" value="InterPro"/>
</dbReference>
<dbReference type="RefSeq" id="WP_141421700.1">
    <property type="nucleotide sequence ID" value="NZ_VIAR01000006.1"/>
</dbReference>
<dbReference type="InterPro" id="IPR000866">
    <property type="entry name" value="AhpC/TSA"/>
</dbReference>
<dbReference type="PANTHER" id="PTHR42852">
    <property type="entry name" value="THIOL:DISULFIDE INTERCHANGE PROTEIN DSBE"/>
    <property type="match status" value="1"/>
</dbReference>
<feature type="chain" id="PRO_5021348470" evidence="1">
    <location>
        <begin position="29"/>
        <end position="172"/>
    </location>
</feature>
<dbReference type="Pfam" id="PF00578">
    <property type="entry name" value="AhpC-TSA"/>
    <property type="match status" value="1"/>
</dbReference>
<keyword evidence="4" id="KW-1185">Reference proteome</keyword>
<evidence type="ECO:0000256" key="1">
    <source>
        <dbReference type="SAM" id="SignalP"/>
    </source>
</evidence>
<evidence type="ECO:0000259" key="2">
    <source>
        <dbReference type="PROSITE" id="PS51352"/>
    </source>
</evidence>
<dbReference type="PROSITE" id="PS51257">
    <property type="entry name" value="PROKAR_LIPOPROTEIN"/>
    <property type="match status" value="1"/>
</dbReference>
<dbReference type="PANTHER" id="PTHR42852:SF13">
    <property type="entry name" value="PROTEIN DIPZ"/>
    <property type="match status" value="1"/>
</dbReference>
<dbReference type="OrthoDB" id="9815205at2"/>
<feature type="domain" description="Thioredoxin" evidence="2">
    <location>
        <begin position="20"/>
        <end position="172"/>
    </location>
</feature>
<keyword evidence="1" id="KW-0732">Signal</keyword>
<gene>
    <name evidence="3" type="ORF">FKR84_07630</name>
</gene>
<dbReference type="Gene3D" id="3.40.30.10">
    <property type="entry name" value="Glutaredoxin"/>
    <property type="match status" value="1"/>
</dbReference>
<dbReference type="SUPFAM" id="SSF52833">
    <property type="entry name" value="Thioredoxin-like"/>
    <property type="match status" value="1"/>
</dbReference>
<dbReference type="Proteomes" id="UP000317169">
    <property type="component" value="Unassembled WGS sequence"/>
</dbReference>
<organism evidence="3 4">
    <name type="scientific">Haloflavibacter putidus</name>
    <dbReference type="NCBI Taxonomy" id="2576776"/>
    <lineage>
        <taxon>Bacteria</taxon>
        <taxon>Pseudomonadati</taxon>
        <taxon>Bacteroidota</taxon>
        <taxon>Flavobacteriia</taxon>
        <taxon>Flavobacteriales</taxon>
        <taxon>Flavobacteriaceae</taxon>
        <taxon>Haloflavibacter</taxon>
    </lineage>
</organism>
<dbReference type="InterPro" id="IPR050553">
    <property type="entry name" value="Thioredoxin_ResA/DsbE_sf"/>
</dbReference>
<dbReference type="GO" id="GO:0016209">
    <property type="term" value="F:antioxidant activity"/>
    <property type="evidence" value="ECO:0007669"/>
    <property type="project" value="InterPro"/>
</dbReference>
<dbReference type="EMBL" id="VIAR01000006">
    <property type="protein sequence ID" value="TQD38842.1"/>
    <property type="molecule type" value="Genomic_DNA"/>
</dbReference>
<dbReference type="InterPro" id="IPR036249">
    <property type="entry name" value="Thioredoxin-like_sf"/>
</dbReference>
<name>A0A507ZZ30_9FLAO</name>
<evidence type="ECO:0000313" key="4">
    <source>
        <dbReference type="Proteomes" id="UP000317169"/>
    </source>
</evidence>
<feature type="signal peptide" evidence="1">
    <location>
        <begin position="1"/>
        <end position="28"/>
    </location>
</feature>
<accession>A0A507ZZ30</accession>
<dbReference type="PROSITE" id="PS51352">
    <property type="entry name" value="THIOREDOXIN_2"/>
    <property type="match status" value="1"/>
</dbReference>
<reference evidence="3 4" key="1">
    <citation type="submission" date="2019-06" db="EMBL/GenBank/DDBJ databases">
        <title>Flavibacter putida gen. nov., sp. nov., a novel marine bacterium of the family Flavobacteriaceae isolated from coastal seawater.</title>
        <authorList>
            <person name="Feng X."/>
        </authorList>
    </citation>
    <scope>NUCLEOTIDE SEQUENCE [LARGE SCALE GENOMIC DNA]</scope>
    <source>
        <strain evidence="3 4">PLHSN227</strain>
    </source>
</reference>
<evidence type="ECO:0000313" key="3">
    <source>
        <dbReference type="EMBL" id="TQD38842.1"/>
    </source>
</evidence>
<sequence length="172" mass="19976">MIRFKKLLVYFFCPFLFIACKNGAGANAASVESSYKNLRTVDFKNLQPLLSKEDGQIYVVNFWATWCRPCVEELPYFEKLHEEERAQVTLVSLDLPKLKETHLVPFLDKRQILAPVLLLDDPNTNAWIPQVDKSWSGAIPATLIYKDNERVFYEKPFKTYEDLLNAVQKLKD</sequence>
<comment type="caution">
    <text evidence="3">The sequence shown here is derived from an EMBL/GenBank/DDBJ whole genome shotgun (WGS) entry which is preliminary data.</text>
</comment>
<proteinExistence type="predicted"/>